<evidence type="ECO:0000313" key="1">
    <source>
        <dbReference type="EMBL" id="BAS68130.1"/>
    </source>
</evidence>
<evidence type="ECO:0000313" key="2">
    <source>
        <dbReference type="Proteomes" id="UP000067399"/>
    </source>
</evidence>
<dbReference type="RefSeq" id="WP_066045043.1">
    <property type="nucleotide sequence ID" value="NZ_AP013042.1"/>
</dbReference>
<reference evidence="1 2" key="1">
    <citation type="journal article" date="2000" name="Mar. Ecol. Prog. Ser.">
        <title>Phylogenetic characterization of endosymbionts in three hydrothermal vent mussels: influence on host distributions.</title>
        <authorList>
            <person name="Fujiwara Y."/>
            <person name="Takai K."/>
            <person name="Uematsu K."/>
            <person name="Tsuchida S."/>
            <person name="Hunt J.C."/>
            <person name="Hashimoto J."/>
        </authorList>
    </citation>
    <scope>NUCLEOTIDE SEQUENCE [LARGE SCALE GENOMIC DNA]</scope>
    <source>
        <strain evidence="1 2">Myojin Knoll</strain>
    </source>
</reference>
<proteinExistence type="predicted"/>
<protein>
    <recommendedName>
        <fullName evidence="3">DNA alkylation repair enzyme</fullName>
    </recommendedName>
</protein>
<dbReference type="InterPro" id="IPR016024">
    <property type="entry name" value="ARM-type_fold"/>
</dbReference>
<dbReference type="SUPFAM" id="SSF48371">
    <property type="entry name" value="ARM repeat"/>
    <property type="match status" value="1"/>
</dbReference>
<name>A0A0P0USK2_9GAMM</name>
<accession>A0A0P0USK2</accession>
<dbReference type="Proteomes" id="UP000067399">
    <property type="component" value="Chromosome"/>
</dbReference>
<dbReference type="Gene3D" id="1.25.40.290">
    <property type="entry name" value="ARM repeat domains"/>
    <property type="match status" value="1"/>
</dbReference>
<organism evidence="1 2">
    <name type="scientific">endosymbiont of Bathymodiolus septemdierum str. Myojin knoll</name>
    <dbReference type="NCBI Taxonomy" id="1303921"/>
    <lineage>
        <taxon>Bacteria</taxon>
        <taxon>Pseudomonadati</taxon>
        <taxon>Pseudomonadota</taxon>
        <taxon>Gammaproteobacteria</taxon>
        <taxon>sulfur-oxidizing symbionts</taxon>
    </lineage>
</organism>
<dbReference type="OrthoDB" id="9797162at2"/>
<gene>
    <name evidence="1" type="ORF">BSEPE_1142</name>
</gene>
<keyword evidence="2" id="KW-1185">Reference proteome</keyword>
<dbReference type="EMBL" id="AP013042">
    <property type="protein sequence ID" value="BAS68130.1"/>
    <property type="molecule type" value="Genomic_DNA"/>
</dbReference>
<dbReference type="KEGG" id="ebh:BSEPE_1142"/>
<dbReference type="Gene3D" id="2.60.40.2390">
    <property type="match status" value="1"/>
</dbReference>
<dbReference type="STRING" id="1303921.BSEPE_1142"/>
<dbReference type="AlphaFoldDB" id="A0A0P0USK2"/>
<evidence type="ECO:0008006" key="3">
    <source>
        <dbReference type="Google" id="ProtNLM"/>
    </source>
</evidence>
<reference evidence="1 2" key="2">
    <citation type="journal article" date="2016" name="ISME J.">
        <title>Heterogeneous composition of key metabolic gene clusters in a vent mussel symbiont population.</title>
        <authorList>
            <person name="Ikuta T."/>
            <person name="Takaki Y."/>
            <person name="Nagai Y."/>
            <person name="Shimamura S."/>
            <person name="Tsuda M."/>
            <person name="Kawagucci S."/>
            <person name="Aoki Y."/>
            <person name="Inoue K."/>
            <person name="Teruya M."/>
            <person name="Satou K."/>
            <person name="Teruya K."/>
            <person name="Shimoji M."/>
            <person name="Tamotsu H."/>
            <person name="Hirano T."/>
            <person name="Maruyama T."/>
            <person name="Yoshida T."/>
        </authorList>
    </citation>
    <scope>NUCLEOTIDE SEQUENCE [LARGE SCALE GENOMIC DNA]</scope>
    <source>
        <strain evidence="1 2">Myojin Knoll</strain>
    </source>
</reference>
<sequence length="375" mass="44121">MVEKFSLKDALFNQQKVEYLAVLITGAYPTFKADKFVSQIIKEFPNLELKQRITCIREQLERQLPGDFEGALIILLKTLPRELDPDKTDDDFGDFIFAPLADFVAKNGLENRYLSLSFNALAQMTKRFSCEDAIRYFINKYPDESFVFMKNMSKSNNYHQRRLASEGLRPRLPWCIGIKFEHQKAIAILDTLYFDKTRFVVRSVANHLNDIAKFDANLVIKTLEKWQKEDRQKNKKEFIFLMQHSLRTLVKQGNENALAMLGYQSNPKISIENFECKEVQITLGNYLNFSFTIKTKQDEKLMIDYKIIYPTHNQRKSEKVFKIKKITLKENALIVIQKKHLFRVMSSRKLYPGEYKIQLQINGKNFAEDKFRLIF</sequence>